<dbReference type="EMBL" id="JAVFWL010000002">
    <property type="protein sequence ID" value="KAK6732793.1"/>
    <property type="molecule type" value="Genomic_DNA"/>
</dbReference>
<evidence type="ECO:0000313" key="1">
    <source>
        <dbReference type="EMBL" id="KAK6732793.1"/>
    </source>
</evidence>
<proteinExistence type="predicted"/>
<name>A0ABR1C2M7_NECAM</name>
<accession>A0ABR1C2M7</accession>
<sequence>MVDIRCDAACAERREHVTGHAIEIMRMYICVYMETGIAMPLKSPPVTTHATEEEALHPVVDDPKHLFLLTPGPNQLSTSRTRPHW</sequence>
<reference evidence="1 2" key="1">
    <citation type="submission" date="2023-08" db="EMBL/GenBank/DDBJ databases">
        <title>A Necator americanus chromosomal reference genome.</title>
        <authorList>
            <person name="Ilik V."/>
            <person name="Petrzelkova K.J."/>
            <person name="Pardy F."/>
            <person name="Fuh T."/>
            <person name="Niatou-Singa F.S."/>
            <person name="Gouil Q."/>
            <person name="Baker L."/>
            <person name="Ritchie M.E."/>
            <person name="Jex A.R."/>
            <person name="Gazzola D."/>
            <person name="Li H."/>
            <person name="Toshio Fujiwara R."/>
            <person name="Zhan B."/>
            <person name="Aroian R.V."/>
            <person name="Pafco B."/>
            <person name="Schwarz E.M."/>
        </authorList>
    </citation>
    <scope>NUCLEOTIDE SEQUENCE [LARGE SCALE GENOMIC DNA]</scope>
    <source>
        <strain evidence="1 2">Aroian</strain>
        <tissue evidence="1">Whole animal</tissue>
    </source>
</reference>
<evidence type="ECO:0000313" key="2">
    <source>
        <dbReference type="Proteomes" id="UP001303046"/>
    </source>
</evidence>
<gene>
    <name evidence="1" type="primary">Necator_chrII.g4684</name>
    <name evidence="1" type="ORF">RB195_016892</name>
</gene>
<organism evidence="1 2">
    <name type="scientific">Necator americanus</name>
    <name type="common">Human hookworm</name>
    <dbReference type="NCBI Taxonomy" id="51031"/>
    <lineage>
        <taxon>Eukaryota</taxon>
        <taxon>Metazoa</taxon>
        <taxon>Ecdysozoa</taxon>
        <taxon>Nematoda</taxon>
        <taxon>Chromadorea</taxon>
        <taxon>Rhabditida</taxon>
        <taxon>Rhabditina</taxon>
        <taxon>Rhabditomorpha</taxon>
        <taxon>Strongyloidea</taxon>
        <taxon>Ancylostomatidae</taxon>
        <taxon>Bunostominae</taxon>
        <taxon>Necator</taxon>
    </lineage>
</organism>
<keyword evidence="2" id="KW-1185">Reference proteome</keyword>
<protein>
    <submittedName>
        <fullName evidence="1">Uncharacterized protein</fullName>
    </submittedName>
</protein>
<dbReference type="Proteomes" id="UP001303046">
    <property type="component" value="Unassembled WGS sequence"/>
</dbReference>
<comment type="caution">
    <text evidence="1">The sequence shown here is derived from an EMBL/GenBank/DDBJ whole genome shotgun (WGS) entry which is preliminary data.</text>
</comment>